<feature type="region of interest" description="Disordered" evidence="11">
    <location>
        <begin position="1"/>
        <end position="25"/>
    </location>
</feature>
<evidence type="ECO:0000313" key="14">
    <source>
        <dbReference type="Proteomes" id="UP000182652"/>
    </source>
</evidence>
<dbReference type="EMBL" id="FNSN01000003">
    <property type="protein sequence ID" value="SEB60920.1"/>
    <property type="molecule type" value="Genomic_DNA"/>
</dbReference>
<gene>
    <name evidence="13" type="ORF">SAMN04489745_0762</name>
</gene>
<name>A0A1H4KQU8_9MICC</name>
<dbReference type="AlphaFoldDB" id="A0A1H4KQU8"/>
<evidence type="ECO:0000256" key="2">
    <source>
        <dbReference type="ARBA" id="ARBA00006865"/>
    </source>
</evidence>
<evidence type="ECO:0000256" key="6">
    <source>
        <dbReference type="ARBA" id="ARBA00023295"/>
    </source>
</evidence>
<dbReference type="Proteomes" id="UP000182652">
    <property type="component" value="Unassembled WGS sequence"/>
</dbReference>
<dbReference type="InterPro" id="IPR008263">
    <property type="entry name" value="GH16_AS"/>
</dbReference>
<evidence type="ECO:0000256" key="3">
    <source>
        <dbReference type="ARBA" id="ARBA00012690"/>
    </source>
</evidence>
<sequence length="280" mass="30695">MHSHLRHPAEHHSSARHSTGRRTRTFSPRVARRLLRMAAVALLLLTASPLGAGPAAAAIGGSFSDEFTSYDTSRWSKADGWSNGGMFNAGWRADHVWFNGGVMGLNLDTATCPSGCSGKPYASGEYRTNDLFSYGRYSARLKASAGSGTVTSFFTYTGPSDGQPWDEIDVEILGKNTWQMQTNYFTNGVGGHETLINLGFDASAGYHDYAFEWGPGGSINWFVDGRLVHQETGSRGPLPTHPQRIITNFWPGTGVDSWLGPFQYSGQRTATYDRVQYTKY</sequence>
<dbReference type="Pfam" id="PF00722">
    <property type="entry name" value="Glyco_hydro_16"/>
    <property type="match status" value="1"/>
</dbReference>
<dbReference type="GO" id="GO:0042972">
    <property type="term" value="F:licheninase activity"/>
    <property type="evidence" value="ECO:0007669"/>
    <property type="project" value="UniProtKB-EC"/>
</dbReference>
<dbReference type="STRING" id="156980.SAMN04489745_0762"/>
<dbReference type="PROSITE" id="PS01034">
    <property type="entry name" value="GH16_1"/>
    <property type="match status" value="1"/>
</dbReference>
<evidence type="ECO:0000313" key="13">
    <source>
        <dbReference type="EMBL" id="SEB60920.1"/>
    </source>
</evidence>
<evidence type="ECO:0000256" key="10">
    <source>
        <dbReference type="PIRSR" id="PIRSR608264-1"/>
    </source>
</evidence>
<evidence type="ECO:0000256" key="4">
    <source>
        <dbReference type="ARBA" id="ARBA00014569"/>
    </source>
</evidence>
<dbReference type="InterPro" id="IPR044791">
    <property type="entry name" value="Beta-glucanase/XTH"/>
</dbReference>
<keyword evidence="6" id="KW-0326">Glycosidase</keyword>
<evidence type="ECO:0000259" key="12">
    <source>
        <dbReference type="PROSITE" id="PS51762"/>
    </source>
</evidence>
<dbReference type="PANTHER" id="PTHR31062">
    <property type="entry name" value="XYLOGLUCAN ENDOTRANSGLUCOSYLASE/HYDROLASE PROTEIN 8-RELATED"/>
    <property type="match status" value="1"/>
</dbReference>
<dbReference type="NCBIfam" id="NF047856">
    <property type="entry name" value="BGlucanaseBglS"/>
    <property type="match status" value="1"/>
</dbReference>
<comment type="catalytic activity">
    <reaction evidence="1">
        <text>Hydrolysis of (1-&gt;4)-beta-D-glucosidic linkages in beta-D-glucans containing (1-&gt;3)- and (1-&gt;4)-bonds.</text>
        <dbReference type="EC" id="3.2.1.73"/>
    </reaction>
</comment>
<feature type="active site" description="Nucleophile" evidence="10">
    <location>
        <position position="167"/>
    </location>
</feature>
<dbReference type="Gene3D" id="2.60.120.200">
    <property type="match status" value="1"/>
</dbReference>
<organism evidence="13 14">
    <name type="scientific">Arthrobacter woluwensis</name>
    <dbReference type="NCBI Taxonomy" id="156980"/>
    <lineage>
        <taxon>Bacteria</taxon>
        <taxon>Bacillati</taxon>
        <taxon>Actinomycetota</taxon>
        <taxon>Actinomycetes</taxon>
        <taxon>Micrococcales</taxon>
        <taxon>Micrococcaceae</taxon>
        <taxon>Arthrobacter</taxon>
    </lineage>
</organism>
<dbReference type="CDD" id="cd02175">
    <property type="entry name" value="GH16_lichenase"/>
    <property type="match status" value="1"/>
</dbReference>
<protein>
    <recommendedName>
        <fullName evidence="4">Beta-glucanase</fullName>
        <ecNumber evidence="3">3.2.1.73</ecNumber>
    </recommendedName>
    <alternativeName>
        <fullName evidence="9">1,3-1,4-beta-D-glucan 4-glucanohydrolase</fullName>
    </alternativeName>
    <alternativeName>
        <fullName evidence="8">Endo-beta-1,3-1,4 glucanase</fullName>
    </alternativeName>
    <alternativeName>
        <fullName evidence="7">Lichenase</fullName>
    </alternativeName>
</protein>
<evidence type="ECO:0000256" key="11">
    <source>
        <dbReference type="SAM" id="MobiDB-lite"/>
    </source>
</evidence>
<dbReference type="InterPro" id="IPR000757">
    <property type="entry name" value="Beta-glucanase-like"/>
</dbReference>
<dbReference type="PRINTS" id="PR00737">
    <property type="entry name" value="GLHYDRLASE16"/>
</dbReference>
<evidence type="ECO:0000256" key="7">
    <source>
        <dbReference type="ARBA" id="ARBA00029722"/>
    </source>
</evidence>
<dbReference type="EC" id="3.2.1.73" evidence="3"/>
<feature type="active site" description="Proton donor" evidence="10">
    <location>
        <position position="171"/>
    </location>
</feature>
<dbReference type="GO" id="GO:0005975">
    <property type="term" value="P:carbohydrate metabolic process"/>
    <property type="evidence" value="ECO:0007669"/>
    <property type="project" value="InterPro"/>
</dbReference>
<dbReference type="SUPFAM" id="SSF49899">
    <property type="entry name" value="Concanavalin A-like lectins/glucanases"/>
    <property type="match status" value="1"/>
</dbReference>
<proteinExistence type="inferred from homology"/>
<evidence type="ECO:0000256" key="9">
    <source>
        <dbReference type="ARBA" id="ARBA00031665"/>
    </source>
</evidence>
<evidence type="ECO:0000256" key="5">
    <source>
        <dbReference type="ARBA" id="ARBA00022801"/>
    </source>
</evidence>
<accession>A0A1H4KQU8</accession>
<evidence type="ECO:0000256" key="8">
    <source>
        <dbReference type="ARBA" id="ARBA00029771"/>
    </source>
</evidence>
<dbReference type="PROSITE" id="PS51762">
    <property type="entry name" value="GH16_2"/>
    <property type="match status" value="1"/>
</dbReference>
<comment type="similarity">
    <text evidence="2">Belongs to the glycosyl hydrolase 16 family.</text>
</comment>
<keyword evidence="14" id="KW-1185">Reference proteome</keyword>
<dbReference type="InterPro" id="IPR013320">
    <property type="entry name" value="ConA-like_dom_sf"/>
</dbReference>
<feature type="compositionally biased region" description="Basic residues" evidence="11">
    <location>
        <begin position="14"/>
        <end position="25"/>
    </location>
</feature>
<evidence type="ECO:0000256" key="1">
    <source>
        <dbReference type="ARBA" id="ARBA00000481"/>
    </source>
</evidence>
<feature type="domain" description="GH16" evidence="12">
    <location>
        <begin position="48"/>
        <end position="280"/>
    </location>
</feature>
<dbReference type="InterPro" id="IPR008264">
    <property type="entry name" value="Beta_glucanase"/>
</dbReference>
<keyword evidence="5" id="KW-0378">Hydrolase</keyword>
<reference evidence="13 14" key="1">
    <citation type="submission" date="2016-10" db="EMBL/GenBank/DDBJ databases">
        <authorList>
            <person name="de Groot N.N."/>
        </authorList>
    </citation>
    <scope>NUCLEOTIDE SEQUENCE [LARGE SCALE GENOMIC DNA]</scope>
    <source>
        <strain evidence="13 14">DSM 10495</strain>
    </source>
</reference>